<dbReference type="InterPro" id="IPR003439">
    <property type="entry name" value="ABC_transporter-like_ATP-bd"/>
</dbReference>
<dbReference type="VEuPathDB" id="FungiDB:ACLA_043070"/>
<dbReference type="InterPro" id="IPR003593">
    <property type="entry name" value="AAA+_ATPase"/>
</dbReference>
<gene>
    <name evidence="13" type="ORF">ACLA_043070</name>
</gene>
<feature type="transmembrane region" description="Helical" evidence="11">
    <location>
        <begin position="1420"/>
        <end position="1444"/>
    </location>
</feature>
<keyword evidence="4 11" id="KW-0812">Transmembrane</keyword>
<dbReference type="EMBL" id="DS027046">
    <property type="protein sequence ID" value="EAW13589.1"/>
    <property type="molecule type" value="Genomic_DNA"/>
</dbReference>
<reference evidence="13 14" key="1">
    <citation type="journal article" date="2008" name="PLoS Genet.">
        <title>Genomic islands in the pathogenic filamentous fungus Aspergillus fumigatus.</title>
        <authorList>
            <person name="Fedorova N.D."/>
            <person name="Khaldi N."/>
            <person name="Joardar V.S."/>
            <person name="Maiti R."/>
            <person name="Amedeo P."/>
            <person name="Anderson M.J."/>
            <person name="Crabtree J."/>
            <person name="Silva J.C."/>
            <person name="Badger J.H."/>
            <person name="Albarraq A."/>
            <person name="Angiuoli S."/>
            <person name="Bussey H."/>
            <person name="Bowyer P."/>
            <person name="Cotty P.J."/>
            <person name="Dyer P.S."/>
            <person name="Egan A."/>
            <person name="Galens K."/>
            <person name="Fraser-Liggett C.M."/>
            <person name="Haas B.J."/>
            <person name="Inman J.M."/>
            <person name="Kent R."/>
            <person name="Lemieux S."/>
            <person name="Malavazi I."/>
            <person name="Orvis J."/>
            <person name="Roemer T."/>
            <person name="Ronning C.M."/>
            <person name="Sundaram J.P."/>
            <person name="Sutton G."/>
            <person name="Turner G."/>
            <person name="Venter J.C."/>
            <person name="White O.R."/>
            <person name="Whitty B.R."/>
            <person name="Youngman P."/>
            <person name="Wolfe K.H."/>
            <person name="Goldman G.H."/>
            <person name="Wortman J.R."/>
            <person name="Jiang B."/>
            <person name="Denning D.W."/>
            <person name="Nierman W.C."/>
        </authorList>
    </citation>
    <scope>NUCLEOTIDE SEQUENCE [LARGE SCALE GENOMIC DNA]</scope>
    <source>
        <strain evidence="14">ATCC 1007 / CBS 513.65 / DSM 816 / NCTC 3887 / NRRL 1</strain>
    </source>
</reference>
<proteinExistence type="inferred from homology"/>
<feature type="transmembrane region" description="Helical" evidence="11">
    <location>
        <begin position="597"/>
        <end position="618"/>
    </location>
</feature>
<evidence type="ECO:0000313" key="14">
    <source>
        <dbReference type="Proteomes" id="UP000006701"/>
    </source>
</evidence>
<feature type="compositionally biased region" description="Basic and acidic residues" evidence="10">
    <location>
        <begin position="789"/>
        <end position="804"/>
    </location>
</feature>
<dbReference type="SMART" id="SM00382">
    <property type="entry name" value="AAA"/>
    <property type="match status" value="2"/>
</dbReference>
<dbReference type="Proteomes" id="UP000006701">
    <property type="component" value="Unassembled WGS sequence"/>
</dbReference>
<feature type="region of interest" description="Disordered" evidence="10">
    <location>
        <begin position="775"/>
        <end position="823"/>
    </location>
</feature>
<dbReference type="KEGG" id="act:ACLA_043070"/>
<evidence type="ECO:0000256" key="11">
    <source>
        <dbReference type="SAM" id="Phobius"/>
    </source>
</evidence>
<accession>A1C8F2</accession>
<dbReference type="OrthoDB" id="245989at2759"/>
<dbReference type="PROSITE" id="PS50893">
    <property type="entry name" value="ABC_TRANSPORTER_2"/>
    <property type="match status" value="2"/>
</dbReference>
<dbReference type="GeneID" id="4707230"/>
<evidence type="ECO:0000256" key="10">
    <source>
        <dbReference type="SAM" id="MobiDB-lite"/>
    </source>
</evidence>
<evidence type="ECO:0000256" key="2">
    <source>
        <dbReference type="ARBA" id="ARBA00006012"/>
    </source>
</evidence>
<dbReference type="CDD" id="cd03233">
    <property type="entry name" value="ABCG_PDR_domain1"/>
    <property type="match status" value="1"/>
</dbReference>
<dbReference type="PANTHER" id="PTHR19241">
    <property type="entry name" value="ATP-BINDING CASSETTE TRANSPORTER"/>
    <property type="match status" value="1"/>
</dbReference>
<feature type="transmembrane region" description="Helical" evidence="11">
    <location>
        <begin position="490"/>
        <end position="512"/>
    </location>
</feature>
<dbReference type="FunFam" id="3.40.50.300:FF:001569">
    <property type="entry name" value="ABC multidrug transporter (Eurofung)"/>
    <property type="match status" value="1"/>
</dbReference>
<evidence type="ECO:0000256" key="3">
    <source>
        <dbReference type="ARBA" id="ARBA00022448"/>
    </source>
</evidence>
<dbReference type="OMA" id="CLTAQFR"/>
<evidence type="ECO:0000256" key="5">
    <source>
        <dbReference type="ARBA" id="ARBA00022741"/>
    </source>
</evidence>
<dbReference type="GO" id="GO:0016020">
    <property type="term" value="C:membrane"/>
    <property type="evidence" value="ECO:0007669"/>
    <property type="project" value="UniProtKB-SubCell"/>
</dbReference>
<dbReference type="FunFam" id="3.40.50.300:FF:000054">
    <property type="entry name" value="ABC multidrug transporter atrF"/>
    <property type="match status" value="1"/>
</dbReference>
<feature type="region of interest" description="Disordered" evidence="10">
    <location>
        <begin position="1"/>
        <end position="22"/>
    </location>
</feature>
<dbReference type="InterPro" id="IPR010929">
    <property type="entry name" value="PDR_CDR_ABC"/>
</dbReference>
<feature type="compositionally biased region" description="Polar residues" evidence="10">
    <location>
        <begin position="808"/>
        <end position="823"/>
    </location>
</feature>
<dbReference type="InterPro" id="IPR017871">
    <property type="entry name" value="ABC_transporter-like_CS"/>
</dbReference>
<comment type="similarity">
    <text evidence="2">Belongs to the ABC transporter superfamily. ABCG family. PDR (TC 3.A.1.205) subfamily.</text>
</comment>
<dbReference type="SUPFAM" id="SSF52540">
    <property type="entry name" value="P-loop containing nucleoside triphosphate hydrolases"/>
    <property type="match status" value="2"/>
</dbReference>
<evidence type="ECO:0000256" key="4">
    <source>
        <dbReference type="ARBA" id="ARBA00022692"/>
    </source>
</evidence>
<protein>
    <submittedName>
        <fullName evidence="13">ABC multidrug transporter, putative</fullName>
    </submittedName>
</protein>
<comment type="subcellular location">
    <subcellularLocation>
        <location evidence="1">Membrane</location>
        <topology evidence="1">Multi-pass membrane protein</topology>
    </subcellularLocation>
</comment>
<feature type="transmembrane region" description="Helical" evidence="11">
    <location>
        <begin position="558"/>
        <end position="591"/>
    </location>
</feature>
<keyword evidence="9" id="KW-0325">Glycoprotein</keyword>
<dbReference type="PROSITE" id="PS00211">
    <property type="entry name" value="ABC_TRANSPORTER_1"/>
    <property type="match status" value="1"/>
</dbReference>
<evidence type="ECO:0000256" key="1">
    <source>
        <dbReference type="ARBA" id="ARBA00004141"/>
    </source>
</evidence>
<dbReference type="Pfam" id="PF00005">
    <property type="entry name" value="ABC_tran"/>
    <property type="match status" value="2"/>
</dbReference>
<feature type="transmembrane region" description="Helical" evidence="11">
    <location>
        <begin position="1298"/>
        <end position="1318"/>
    </location>
</feature>
<evidence type="ECO:0000259" key="12">
    <source>
        <dbReference type="PROSITE" id="PS50893"/>
    </source>
</evidence>
<keyword evidence="7 11" id="KW-1133">Transmembrane helix</keyword>
<name>A1C8F2_ASPCL</name>
<dbReference type="Gene3D" id="3.40.50.300">
    <property type="entry name" value="P-loop containing nucleotide triphosphate hydrolases"/>
    <property type="match status" value="2"/>
</dbReference>
<evidence type="ECO:0000256" key="8">
    <source>
        <dbReference type="ARBA" id="ARBA00023136"/>
    </source>
</evidence>
<feature type="transmembrane region" description="Helical" evidence="11">
    <location>
        <begin position="1330"/>
        <end position="1350"/>
    </location>
</feature>
<dbReference type="InterPro" id="IPR034001">
    <property type="entry name" value="ABCG_PDR_1"/>
</dbReference>
<keyword evidence="8 11" id="KW-0472">Membrane</keyword>
<dbReference type="Pfam" id="PF01061">
    <property type="entry name" value="ABC2_membrane"/>
    <property type="match status" value="2"/>
</dbReference>
<organism evidence="13 14">
    <name type="scientific">Aspergillus clavatus (strain ATCC 1007 / CBS 513.65 / DSM 816 / NCTC 3887 / NRRL 1 / QM 1276 / 107)</name>
    <dbReference type="NCBI Taxonomy" id="344612"/>
    <lineage>
        <taxon>Eukaryota</taxon>
        <taxon>Fungi</taxon>
        <taxon>Dikarya</taxon>
        <taxon>Ascomycota</taxon>
        <taxon>Pezizomycotina</taxon>
        <taxon>Eurotiomycetes</taxon>
        <taxon>Eurotiomycetidae</taxon>
        <taxon>Eurotiales</taxon>
        <taxon>Aspergillaceae</taxon>
        <taxon>Aspergillus</taxon>
        <taxon>Aspergillus subgen. Fumigati</taxon>
    </lineage>
</organism>
<keyword evidence="5" id="KW-0547">Nucleotide-binding</keyword>
<dbReference type="GO" id="GO:0016887">
    <property type="term" value="F:ATP hydrolysis activity"/>
    <property type="evidence" value="ECO:0007669"/>
    <property type="project" value="InterPro"/>
</dbReference>
<evidence type="ECO:0000256" key="7">
    <source>
        <dbReference type="ARBA" id="ARBA00022989"/>
    </source>
</evidence>
<feature type="transmembrane region" description="Helical" evidence="11">
    <location>
        <begin position="739"/>
        <end position="760"/>
    </location>
</feature>
<dbReference type="eggNOG" id="KOG0065">
    <property type="taxonomic scope" value="Eukaryota"/>
</dbReference>
<dbReference type="Pfam" id="PF06422">
    <property type="entry name" value="PDR_CDR"/>
    <property type="match status" value="1"/>
</dbReference>
<dbReference type="RefSeq" id="XP_001275015.1">
    <property type="nucleotide sequence ID" value="XM_001275014.1"/>
</dbReference>
<feature type="transmembrane region" description="Helical" evidence="11">
    <location>
        <begin position="630"/>
        <end position="650"/>
    </location>
</feature>
<feature type="domain" description="ABC transporter" evidence="12">
    <location>
        <begin position="826"/>
        <end position="1064"/>
    </location>
</feature>
<keyword evidence="3" id="KW-0813">Transport</keyword>
<sequence>MPAHLLPHRGGASIASPHETDLQQDVISTSQVHSSREDENAIAEIHRTLTERTRHGDRQYPEPHSSFDHFLEKELRDGKRKANLGVCFLSITTWGDGAAHVNVKTLGTALWRTLTFQDVYEWTIQPLFSKRKPHNGRRLIRDFSGVVRTGEIMLVLGRPGAGCSTFLRTVAGYHSSFLGVSGTLDYSGISQEEVKKYYRGQVVYVPEDDAHFPTLNVQQTLEFALESKTPKRYQERIPRYLEIYGKVFGMSHTMNTLVGNEYIRGVSGGERKRISIIESLATDSSVMCWDNSTRGLDALSALDYVRSLRIMTDTCGKATLLTLYQASDAIFDLVDKVLLIDEGRMLYQGPACEAKKYFEDLGYQCAEMQTVSDFLTSITLPERRKFRPGWEHRAPKGPIELENAFRKSEAFQHVQNDIRRYEDNKLDGKVTGESLFDSDCGSLEDFKRAVQTEKSRFVSSKSPYTISLFRQVVLCAKRQMWQVKGHMSPIFIKLISCVIYGLLIGSMFYDLPQDTDGMYSRGGVIFYSSILLAWLQMSELEEAMQGRDILSRQKKFAFVRPSAVCLARVLADFVLVFILTALYLVVVYFLAGLKTSAGPFWIDFLFIYLCTICLTAQFRLFAAASSSFEVALRYSGVSVLFCIVFGGYVLSVDKMMNDVPWVGWIAYTTPALYTYEAMMAVEFHNTDFSCASGSVVPSGPSYQDAAYQTCGSSGSRPGTTVVGGDEYLAAHYGFHYSNVWRNFGILCLFTVVYIAATCWMSEILDWESTSVGPIQYKKGGRGTSRSVRKSRDEESSPVQIDEKLPASPESSSERPTQALDGTSSTFTWDNLELVVQIGKEARKLLDGVSGYCKPGTVTALVGASGAGKSTLLTALTQRQSPGKLTGTMYVDGRPVDEGFSRNIGYCQQMDIHDETSTIREALEFSALLRQPSNVSKPEKLSYVDTVLNTLDLVDLQNAVIGSLDIEKKKRVTIGVELCARPKLVLFLDEPTSGLDSQGASNIVALLRRLANLGLAVLCTIHQANQEQFEQFDRVLALSPGGRTYYFGEVGQSGCSIFDYFRKYGNEPGKVTNAADYLIEVVVGGSKDSTCEADWAEVWNRSTEAEDIKKEISQLRREKLEETEYSENNKLIRSMPTLRSQIILLAQRTIRQFWRSPEYPYSRLYASFLHSLINGLTYLQIGNSLTDLQSKAFSCFLVLMLMPEFINAISMRFIMNRDIWRAREGPSGIYSWVAFCTVQILSEIPYAIASAVIFYVLYYFLVGLPLGFAAGYSFLMFFLFFLFATSWGQWIAALSADSTVAATLMPFFIVMCELFNGILQPHKSMPVFWKYTMYYVTPFTYWIGGVLTSVLRGMPVICDSDELVRFESPANMTCGEYAKLWLASGTSGYLSNPNDRGQCGYCKYSHGDDYLSELGLDSSKIWPYFGIFTAFVITNYFMVYLLVYVRSVMKPLWRR</sequence>
<dbReference type="HOGENOM" id="CLU_000604_35_0_1"/>
<keyword evidence="6" id="KW-0067">ATP-binding</keyword>
<dbReference type="InterPro" id="IPR027417">
    <property type="entry name" value="P-loop_NTPase"/>
</dbReference>
<keyword evidence="14" id="KW-1185">Reference proteome</keyword>
<dbReference type="InterPro" id="IPR013525">
    <property type="entry name" value="ABC2_TM"/>
</dbReference>
<evidence type="ECO:0000256" key="6">
    <source>
        <dbReference type="ARBA" id="ARBA00022840"/>
    </source>
</evidence>
<feature type="domain" description="ABC transporter" evidence="12">
    <location>
        <begin position="114"/>
        <end position="367"/>
    </location>
</feature>
<evidence type="ECO:0000256" key="9">
    <source>
        <dbReference type="ARBA" id="ARBA00023180"/>
    </source>
</evidence>
<evidence type="ECO:0000313" key="13">
    <source>
        <dbReference type="EMBL" id="EAW13589.1"/>
    </source>
</evidence>
<feature type="transmembrane region" description="Helical" evidence="11">
    <location>
        <begin position="1192"/>
        <end position="1214"/>
    </location>
</feature>
<dbReference type="GO" id="GO:0140359">
    <property type="term" value="F:ABC-type transporter activity"/>
    <property type="evidence" value="ECO:0007669"/>
    <property type="project" value="InterPro"/>
</dbReference>
<dbReference type="GO" id="GO:0005524">
    <property type="term" value="F:ATP binding"/>
    <property type="evidence" value="ECO:0007669"/>
    <property type="project" value="UniProtKB-KW"/>
</dbReference>